<evidence type="ECO:0000313" key="8">
    <source>
        <dbReference type="EMBL" id="CCJ48820.1"/>
    </source>
</evidence>
<name>K0MFK8_BORPB</name>
<dbReference type="EMBL" id="HE965803">
    <property type="protein sequence ID" value="CCJ48820.1"/>
    <property type="molecule type" value="Genomic_DNA"/>
</dbReference>
<evidence type="ECO:0000256" key="5">
    <source>
        <dbReference type="SAM" id="MobiDB-lite"/>
    </source>
</evidence>
<feature type="domain" description="Ferric oxidoreductase" evidence="7">
    <location>
        <begin position="65"/>
        <end position="126"/>
    </location>
</feature>
<protein>
    <submittedName>
        <fullName evidence="8">Flavocytochrome</fullName>
    </submittedName>
</protein>
<feature type="region of interest" description="Disordered" evidence="5">
    <location>
        <begin position="214"/>
        <end position="277"/>
    </location>
</feature>
<evidence type="ECO:0000313" key="9">
    <source>
        <dbReference type="Proteomes" id="UP000008035"/>
    </source>
</evidence>
<dbReference type="AlphaFoldDB" id="K0MFK8"/>
<keyword evidence="2 6" id="KW-0812">Transmembrane</keyword>
<feature type="region of interest" description="Disordered" evidence="5">
    <location>
        <begin position="386"/>
        <end position="417"/>
    </location>
</feature>
<evidence type="ECO:0000256" key="1">
    <source>
        <dbReference type="ARBA" id="ARBA00004141"/>
    </source>
</evidence>
<keyword evidence="3 6" id="KW-1133">Transmembrane helix</keyword>
<proteinExistence type="predicted"/>
<dbReference type="HOGENOM" id="CLU_658371_0_0_4"/>
<evidence type="ECO:0000259" key="7">
    <source>
        <dbReference type="Pfam" id="PF01794"/>
    </source>
</evidence>
<accession>K0MFK8</accession>
<feature type="compositionally biased region" description="Basic and acidic residues" evidence="5">
    <location>
        <begin position="355"/>
        <end position="365"/>
    </location>
</feature>
<evidence type="ECO:0000256" key="4">
    <source>
        <dbReference type="ARBA" id="ARBA00023136"/>
    </source>
</evidence>
<organism evidence="8 9">
    <name type="scientific">Bordetella parapertussis (strain Bpp5)</name>
    <dbReference type="NCBI Taxonomy" id="1208660"/>
    <lineage>
        <taxon>Bacteria</taxon>
        <taxon>Pseudomonadati</taxon>
        <taxon>Pseudomonadota</taxon>
        <taxon>Betaproteobacteria</taxon>
        <taxon>Burkholderiales</taxon>
        <taxon>Alcaligenaceae</taxon>
        <taxon>Bordetella</taxon>
    </lineage>
</organism>
<dbReference type="KEGG" id="bpar:BN117_1487"/>
<evidence type="ECO:0000256" key="3">
    <source>
        <dbReference type="ARBA" id="ARBA00022989"/>
    </source>
</evidence>
<reference evidence="8 9" key="1">
    <citation type="journal article" date="2012" name="BMC Genomics">
        <title>Comparative genomics of the classical Bordetella subspecies: the evolution and exchange of virulence-associated diversity amongst closely related pathogens.</title>
        <authorList>
            <person name="Park J."/>
            <person name="Zhang Y."/>
            <person name="Buboltz A.M."/>
            <person name="Zhang X."/>
            <person name="Schuster S.C."/>
            <person name="Ahuja U."/>
            <person name="Liu M."/>
            <person name="Miller J.F."/>
            <person name="Sebaihia M."/>
            <person name="Bentley S.D."/>
            <person name="Parkhill J."/>
            <person name="Harvill E.T."/>
        </authorList>
    </citation>
    <scope>NUCLEOTIDE SEQUENCE [LARGE SCALE GENOMIC DNA]</scope>
    <source>
        <strain evidence="8 9">Bpp5</strain>
    </source>
</reference>
<evidence type="ECO:0000256" key="6">
    <source>
        <dbReference type="SAM" id="Phobius"/>
    </source>
</evidence>
<dbReference type="Proteomes" id="UP000008035">
    <property type="component" value="Chromosome"/>
</dbReference>
<sequence length="417" mass="44212">MHNGPGATGIFRKRHRARSGDAMRRLRTIFILLVAALSVLWLSQNPPGAWGEGFWAMRKPLIYYTGILALGMMSLGVILAARPARFEGALGGLDKFYRLHKWLGLGGVALALTHWLLKIVPPWMAAQGWTVRPPRVPAPAGQAALYDPFQAWHGVAEPGRVGAVRLAAAGRAGPVQALSVPALLPHAPADARAVPGVRVPCRGADGAGLLARAHRAGDGRGHGRRRRGRAVVAAGPDRPSAPGRRPHCAAGAIRRQRGDAGRRAAGNALARAQGGPVRVRDLRPRRGRAPVHHFVGLARRRLAALQHQGSGRLHPQPAGARGGPGVFHQRAGPGFHRRAARPGRARPGRPARAGDAARRQAERRAPGRHAAAGRAIGSVVLRAGRVRPGPARRPGRPRHAAGMLSPGAVRDALTAYR</sequence>
<comment type="subcellular location">
    <subcellularLocation>
        <location evidence="1">Membrane</location>
        <topology evidence="1">Multi-pass membrane protein</topology>
    </subcellularLocation>
</comment>
<feature type="compositionally biased region" description="Low complexity" evidence="5">
    <location>
        <begin position="263"/>
        <end position="277"/>
    </location>
</feature>
<dbReference type="Pfam" id="PF01794">
    <property type="entry name" value="Ferric_reduct"/>
    <property type="match status" value="1"/>
</dbReference>
<feature type="transmembrane region" description="Helical" evidence="6">
    <location>
        <begin position="61"/>
        <end position="81"/>
    </location>
</feature>
<feature type="compositionally biased region" description="Basic residues" evidence="5">
    <location>
        <begin position="335"/>
        <end position="349"/>
    </location>
</feature>
<evidence type="ECO:0000256" key="2">
    <source>
        <dbReference type="ARBA" id="ARBA00022692"/>
    </source>
</evidence>
<keyword evidence="4 6" id="KW-0472">Membrane</keyword>
<feature type="region of interest" description="Disordered" evidence="5">
    <location>
        <begin position="335"/>
        <end position="371"/>
    </location>
</feature>
<gene>
    <name evidence="8" type="ordered locus">BN117_1487</name>
</gene>
<dbReference type="GO" id="GO:0016020">
    <property type="term" value="C:membrane"/>
    <property type="evidence" value="ECO:0007669"/>
    <property type="project" value="UniProtKB-SubCell"/>
</dbReference>
<feature type="transmembrane region" description="Helical" evidence="6">
    <location>
        <begin position="102"/>
        <end position="124"/>
    </location>
</feature>
<dbReference type="InterPro" id="IPR013130">
    <property type="entry name" value="Fe3_Rdtase_TM_dom"/>
</dbReference>